<dbReference type="GO" id="GO:0016763">
    <property type="term" value="F:pentosyltransferase activity"/>
    <property type="evidence" value="ECO:0007669"/>
    <property type="project" value="TreeGrafter"/>
</dbReference>
<feature type="transmembrane region" description="Helical" evidence="8">
    <location>
        <begin position="256"/>
        <end position="278"/>
    </location>
</feature>
<dbReference type="GO" id="GO:0005886">
    <property type="term" value="C:plasma membrane"/>
    <property type="evidence" value="ECO:0007669"/>
    <property type="project" value="UniProtKB-SubCell"/>
</dbReference>
<keyword evidence="7 8" id="KW-0472">Membrane</keyword>
<evidence type="ECO:0000256" key="5">
    <source>
        <dbReference type="ARBA" id="ARBA00022692"/>
    </source>
</evidence>
<comment type="subcellular location">
    <subcellularLocation>
        <location evidence="1">Cell membrane</location>
        <topology evidence="1">Multi-pass membrane protein</topology>
    </subcellularLocation>
</comment>
<dbReference type="AlphaFoldDB" id="A0A8I0FZ14"/>
<evidence type="ECO:0000313" key="10">
    <source>
        <dbReference type="EMBL" id="MBD1270522.1"/>
    </source>
</evidence>
<dbReference type="Proteomes" id="UP000587211">
    <property type="component" value="Unassembled WGS sequence"/>
</dbReference>
<dbReference type="PANTHER" id="PTHR33908:SF11">
    <property type="entry name" value="MEMBRANE PROTEIN"/>
    <property type="match status" value="1"/>
</dbReference>
<feature type="transmembrane region" description="Helical" evidence="8">
    <location>
        <begin position="64"/>
        <end position="89"/>
    </location>
</feature>
<evidence type="ECO:0000313" key="14">
    <source>
        <dbReference type="Proteomes" id="UP000659061"/>
    </source>
</evidence>
<sequence length="489" mass="51360">MTTRRFVLLVVALAILARLPFLTVLPSPDEAGLLIVGGQWHDGTSLYGDYWVDRPPLLMALAELAAGTGGVVALRLLGLVAVAVTVVACAATAHRLAGDRAARWAAVAAAVLTVSPWLGADRVNAELLAAPWLSVGVYAAVRAVEHGSLRWSVLTGAAGMAAVMTKQNHADAAVFAVVLLVASVIARDVPARRALAMAGVAATGALALAATLLLWAWARGTDPAALADALFAFRLRADEVMATDRSESADGRQYELLGRSLVSGQLLLVLATVAAPALRRCRAPVWWALSAMTLFAAASVLAGGSWWSHYLVEFAVPVSVATGLIAARTRRVVPVVVAYAVAAGVVGGVLIHPALTTVDGAVAAGRMVGRVADPGDTVVSAWGRPDLVRATGLGSPYEHLWSLPVRTDDPALREFTRVLSGSDAPTWVVSNGTLGTWGLTSDTAERELKRRYRLVAGVCAYRIWVRNDVRRPVPERPAGVECVRSSGLR</sequence>
<feature type="transmembrane region" description="Helical" evidence="8">
    <location>
        <begin position="194"/>
        <end position="218"/>
    </location>
</feature>
<dbReference type="EMBL" id="JACWMT010000002">
    <property type="protein sequence ID" value="MBD1270522.1"/>
    <property type="molecule type" value="Genomic_DNA"/>
</dbReference>
<evidence type="ECO:0000259" key="9">
    <source>
        <dbReference type="Pfam" id="PF13231"/>
    </source>
</evidence>
<reference evidence="12 13" key="1">
    <citation type="submission" date="2020-07" db="EMBL/GenBank/DDBJ databases">
        <title>Sequencing the genomes of 1000 actinobacteria strains.</title>
        <authorList>
            <person name="Klenk H.-P."/>
        </authorList>
    </citation>
    <scope>NUCLEOTIDE SEQUENCE [LARGE SCALE GENOMIC DNA]</scope>
    <source>
        <strain evidence="12 13">DSM 19087</strain>
    </source>
</reference>
<feature type="domain" description="Glycosyltransferase RgtA/B/C/D-like" evidence="9">
    <location>
        <begin position="54"/>
        <end position="215"/>
    </location>
</feature>
<evidence type="ECO:0000256" key="7">
    <source>
        <dbReference type="ARBA" id="ARBA00023136"/>
    </source>
</evidence>
<evidence type="ECO:0000256" key="2">
    <source>
        <dbReference type="ARBA" id="ARBA00022475"/>
    </source>
</evidence>
<evidence type="ECO:0000313" key="13">
    <source>
        <dbReference type="Proteomes" id="UP000587211"/>
    </source>
</evidence>
<dbReference type="InterPro" id="IPR050297">
    <property type="entry name" value="LipidA_mod_glycosyltrf_83"/>
</dbReference>
<evidence type="ECO:0000256" key="6">
    <source>
        <dbReference type="ARBA" id="ARBA00022989"/>
    </source>
</evidence>
<dbReference type="PANTHER" id="PTHR33908">
    <property type="entry name" value="MANNOSYLTRANSFERASE YKCB-RELATED"/>
    <property type="match status" value="1"/>
</dbReference>
<dbReference type="GO" id="GO:0009103">
    <property type="term" value="P:lipopolysaccharide biosynthetic process"/>
    <property type="evidence" value="ECO:0007669"/>
    <property type="project" value="UniProtKB-ARBA"/>
</dbReference>
<comment type="caution">
    <text evidence="10">The sequence shown here is derived from an EMBL/GenBank/DDBJ whole genome shotgun (WGS) entry which is preliminary data.</text>
</comment>
<dbReference type="Pfam" id="PF13231">
    <property type="entry name" value="PMT_2"/>
    <property type="match status" value="1"/>
</dbReference>
<evidence type="ECO:0000313" key="12">
    <source>
        <dbReference type="EMBL" id="NYI37909.1"/>
    </source>
</evidence>
<evidence type="ECO:0000256" key="8">
    <source>
        <dbReference type="SAM" id="Phobius"/>
    </source>
</evidence>
<keyword evidence="13" id="KW-1185">Reference proteome</keyword>
<proteinExistence type="predicted"/>
<protein>
    <submittedName>
        <fullName evidence="10">Glycosyltransferase family 39 protein</fullName>
    </submittedName>
</protein>
<evidence type="ECO:0000313" key="11">
    <source>
        <dbReference type="EMBL" id="MBD1271346.1"/>
    </source>
</evidence>
<dbReference type="Proteomes" id="UP000659061">
    <property type="component" value="Unassembled WGS sequence"/>
</dbReference>
<organism evidence="10 14">
    <name type="scientific">Aeromicrobium tamlense</name>
    <dbReference type="NCBI Taxonomy" id="375541"/>
    <lineage>
        <taxon>Bacteria</taxon>
        <taxon>Bacillati</taxon>
        <taxon>Actinomycetota</taxon>
        <taxon>Actinomycetes</taxon>
        <taxon>Propionibacteriales</taxon>
        <taxon>Nocardioidaceae</taxon>
        <taxon>Aeromicrobium</taxon>
    </lineage>
</organism>
<evidence type="ECO:0000256" key="1">
    <source>
        <dbReference type="ARBA" id="ARBA00004651"/>
    </source>
</evidence>
<keyword evidence="4 10" id="KW-0808">Transferase</keyword>
<feature type="transmembrane region" description="Helical" evidence="8">
    <location>
        <begin position="332"/>
        <end position="351"/>
    </location>
</feature>
<feature type="transmembrane region" description="Helical" evidence="8">
    <location>
        <begin position="310"/>
        <end position="327"/>
    </location>
</feature>
<keyword evidence="3" id="KW-0328">Glycosyltransferase</keyword>
<keyword evidence="2" id="KW-1003">Cell membrane</keyword>
<gene>
    <name evidence="12" type="ORF">BJ975_001284</name>
    <name evidence="10" type="ORF">IDH50_09795</name>
    <name evidence="11" type="ORF">IDH50_13965</name>
</gene>
<keyword evidence="5 8" id="KW-0812">Transmembrane</keyword>
<name>A0A8I0FZ14_9ACTN</name>
<accession>A0A8I0FZ14</accession>
<reference evidence="10" key="2">
    <citation type="submission" date="2020-09" db="EMBL/GenBank/DDBJ databases">
        <title>Novel species in genus Aeromicrobium.</title>
        <authorList>
            <person name="Zhang G."/>
        </authorList>
    </citation>
    <scope>NUCLEOTIDE SEQUENCE</scope>
    <source>
        <strain evidence="10">SSW1-57</strain>
    </source>
</reference>
<dbReference type="EMBL" id="JACWMT010000003">
    <property type="protein sequence ID" value="MBD1271346.1"/>
    <property type="molecule type" value="Genomic_DNA"/>
</dbReference>
<dbReference type="EMBL" id="JACBZN010000001">
    <property type="protein sequence ID" value="NYI37909.1"/>
    <property type="molecule type" value="Genomic_DNA"/>
</dbReference>
<dbReference type="RefSeq" id="WP_179424370.1">
    <property type="nucleotide sequence ID" value="NZ_BAAAMP010000001.1"/>
</dbReference>
<dbReference type="InterPro" id="IPR038731">
    <property type="entry name" value="RgtA/B/C-like"/>
</dbReference>
<evidence type="ECO:0000256" key="4">
    <source>
        <dbReference type="ARBA" id="ARBA00022679"/>
    </source>
</evidence>
<evidence type="ECO:0000256" key="3">
    <source>
        <dbReference type="ARBA" id="ARBA00022676"/>
    </source>
</evidence>
<feature type="transmembrane region" description="Helical" evidence="8">
    <location>
        <begin position="285"/>
        <end position="304"/>
    </location>
</feature>
<keyword evidence="6 8" id="KW-1133">Transmembrane helix</keyword>